<evidence type="ECO:0000313" key="2">
    <source>
        <dbReference type="EMBL" id="KXK08331.1"/>
    </source>
</evidence>
<protein>
    <submittedName>
        <fullName evidence="2">Uncharacterized protein</fullName>
    </submittedName>
</protein>
<dbReference type="AlphaFoldDB" id="A0A136KFY1"/>
<comment type="caution">
    <text evidence="2">The sequence shown here is derived from an EMBL/GenBank/DDBJ whole genome shotgun (WGS) entry which is preliminary data.</text>
</comment>
<reference evidence="2 3" key="1">
    <citation type="submission" date="2015-02" db="EMBL/GenBank/DDBJ databases">
        <title>Improved understanding of the partial-nitritation anammox process through 23 genomes representing the majority of the microbial community.</title>
        <authorList>
            <person name="Speth D.R."/>
            <person name="In T Zandt M."/>
            <person name="Guerrero Cruz S."/>
            <person name="Jetten M.S."/>
            <person name="Dutilh B.E."/>
        </authorList>
    </citation>
    <scope>NUCLEOTIDE SEQUENCE [LARGE SCALE GENOMIC DNA]</scope>
    <source>
        <strain evidence="2">OLB21</strain>
    </source>
</reference>
<evidence type="ECO:0000256" key="1">
    <source>
        <dbReference type="SAM" id="Phobius"/>
    </source>
</evidence>
<organism evidence="2 3">
    <name type="scientific">candidate division WS6 bacterium OLB21</name>
    <dbReference type="NCBI Taxonomy" id="1617427"/>
    <lineage>
        <taxon>Bacteria</taxon>
        <taxon>Candidatus Dojkabacteria</taxon>
    </lineage>
</organism>
<name>A0A136KFY1_9BACT</name>
<sequence length="273" mass="31359">MNKNKEISPLKQVGPETTREKIPASIQQFNQYNYYQQQTTTDKPKSRKFNLLSPFKLLLMPFKLLGLIRKAITTGCFFIVLGIILFVLFIVFRPVFLWNPFKDFLNEGLQPYPMEIDMQGFYEAASISASSTRRLEITEEELAALFKQHLTDETDLRTQISPDRVRVMVNVEESDHPLWLVADISKNEADTFSLTNAGFVRFGFPGGINSVIGDRIFSVLDLKKQQVAGNSNTRFFNFLLDHARFTKNVVLKDVELEEGRITLNFESKKPEGF</sequence>
<feature type="transmembrane region" description="Helical" evidence="1">
    <location>
        <begin position="71"/>
        <end position="92"/>
    </location>
</feature>
<evidence type="ECO:0000313" key="3">
    <source>
        <dbReference type="Proteomes" id="UP000070449"/>
    </source>
</evidence>
<gene>
    <name evidence="2" type="ORF">UZ20_WS6002000860</name>
</gene>
<keyword evidence="1" id="KW-1133">Transmembrane helix</keyword>
<keyword evidence="1" id="KW-0472">Membrane</keyword>
<accession>A0A136KFY1</accession>
<proteinExistence type="predicted"/>
<dbReference type="STRING" id="1617427.UZ20_WS6002000860"/>
<dbReference type="Proteomes" id="UP000070449">
    <property type="component" value="Unassembled WGS sequence"/>
</dbReference>
<dbReference type="EMBL" id="JYPD01000025">
    <property type="protein sequence ID" value="KXK08331.1"/>
    <property type="molecule type" value="Genomic_DNA"/>
</dbReference>
<keyword evidence="1" id="KW-0812">Transmembrane</keyword>